<proteinExistence type="predicted"/>
<comment type="caution">
    <text evidence="1">The sequence shown here is derived from an EMBL/GenBank/DDBJ whole genome shotgun (WGS) entry which is preliminary data.</text>
</comment>
<name>A0A1G1VSY6_9BACT</name>
<gene>
    <name evidence="1" type="ORF">A2786_02305</name>
</gene>
<evidence type="ECO:0000313" key="2">
    <source>
        <dbReference type="Proteomes" id="UP000179233"/>
    </source>
</evidence>
<evidence type="ECO:0000313" key="1">
    <source>
        <dbReference type="EMBL" id="OGY18327.1"/>
    </source>
</evidence>
<dbReference type="EMBL" id="MHCJ01000003">
    <property type="protein sequence ID" value="OGY18327.1"/>
    <property type="molecule type" value="Genomic_DNA"/>
</dbReference>
<dbReference type="Proteomes" id="UP000179233">
    <property type="component" value="Unassembled WGS sequence"/>
</dbReference>
<accession>A0A1G1VSY6</accession>
<organism evidence="1 2">
    <name type="scientific">Candidatus Chisholmbacteria bacterium RIFCSPHIGHO2_01_FULL_52_32</name>
    <dbReference type="NCBI Taxonomy" id="1797591"/>
    <lineage>
        <taxon>Bacteria</taxon>
        <taxon>Candidatus Chisholmiibacteriota</taxon>
    </lineage>
</organism>
<reference evidence="1 2" key="1">
    <citation type="journal article" date="2016" name="Nat. Commun.">
        <title>Thousands of microbial genomes shed light on interconnected biogeochemical processes in an aquifer system.</title>
        <authorList>
            <person name="Anantharaman K."/>
            <person name="Brown C.T."/>
            <person name="Hug L.A."/>
            <person name="Sharon I."/>
            <person name="Castelle C.J."/>
            <person name="Probst A.J."/>
            <person name="Thomas B.C."/>
            <person name="Singh A."/>
            <person name="Wilkins M.J."/>
            <person name="Karaoz U."/>
            <person name="Brodie E.L."/>
            <person name="Williams K.H."/>
            <person name="Hubbard S.S."/>
            <person name="Banfield J.F."/>
        </authorList>
    </citation>
    <scope>NUCLEOTIDE SEQUENCE [LARGE SCALE GENOMIC DNA]</scope>
</reference>
<protein>
    <submittedName>
        <fullName evidence="1">Uncharacterized protein</fullName>
    </submittedName>
</protein>
<dbReference type="AlphaFoldDB" id="A0A1G1VSY6"/>
<sequence>MGLMLQTGSLVVLVAFAAVVFFTISYLVWSQTQANRLNSDIDQAKVSIEEMRPRESKLLYVKQKLSFATRVLGEPGLRHDLATELYRIAEGEVEVSHMTISGGDEAFRVEAQASDVFSLVRLLDLVMTFAGENEINRISGESFTRTEEGGYQFSVLLALGGE</sequence>